<dbReference type="InterPro" id="IPR003439">
    <property type="entry name" value="ABC_transporter-like_ATP-bd"/>
</dbReference>
<reference evidence="14" key="1">
    <citation type="submission" date="2021-06" db="EMBL/GenBank/DDBJ databases">
        <authorList>
            <person name="Criscuolo A."/>
        </authorList>
    </citation>
    <scope>NUCLEOTIDE SEQUENCE</scope>
    <source>
        <strain evidence="14">CIP111600</strain>
    </source>
</reference>
<evidence type="ECO:0000259" key="12">
    <source>
        <dbReference type="PROSITE" id="PS50929"/>
    </source>
</evidence>
<dbReference type="Pfam" id="PF00664">
    <property type="entry name" value="ABC_membrane"/>
    <property type="match status" value="1"/>
</dbReference>
<evidence type="ECO:0000256" key="8">
    <source>
        <dbReference type="ARBA" id="ARBA00022989"/>
    </source>
</evidence>
<dbReference type="InterPro" id="IPR011527">
    <property type="entry name" value="ABC1_TM_dom"/>
</dbReference>
<feature type="transmembrane region" description="Helical" evidence="10">
    <location>
        <begin position="391"/>
        <end position="413"/>
    </location>
</feature>
<name>A0A916NKG5_9BACL</name>
<evidence type="ECO:0000256" key="6">
    <source>
        <dbReference type="ARBA" id="ARBA00022807"/>
    </source>
</evidence>
<keyword evidence="2" id="KW-0813">Transport</keyword>
<evidence type="ECO:0000313" key="15">
    <source>
        <dbReference type="Proteomes" id="UP000693672"/>
    </source>
</evidence>
<keyword evidence="5" id="KW-0547">Nucleotide-binding</keyword>
<evidence type="ECO:0000256" key="9">
    <source>
        <dbReference type="ARBA" id="ARBA00023136"/>
    </source>
</evidence>
<keyword evidence="6" id="KW-0645">Protease</keyword>
<keyword evidence="3" id="KW-1003">Cell membrane</keyword>
<feature type="transmembrane region" description="Helical" evidence="10">
    <location>
        <begin position="276"/>
        <end position="298"/>
    </location>
</feature>
<evidence type="ECO:0000256" key="4">
    <source>
        <dbReference type="ARBA" id="ARBA00022692"/>
    </source>
</evidence>
<dbReference type="GO" id="GO:0006508">
    <property type="term" value="P:proteolysis"/>
    <property type="evidence" value="ECO:0007669"/>
    <property type="project" value="InterPro"/>
</dbReference>
<dbReference type="EMBL" id="CAJVAS010000022">
    <property type="protein sequence ID" value="CAG7641916.1"/>
    <property type="molecule type" value="Genomic_DNA"/>
</dbReference>
<dbReference type="GO" id="GO:0008234">
    <property type="term" value="F:cysteine-type peptidase activity"/>
    <property type="evidence" value="ECO:0007669"/>
    <property type="project" value="UniProtKB-KW"/>
</dbReference>
<proteinExistence type="predicted"/>
<feature type="domain" description="Peptidase C39" evidence="13">
    <location>
        <begin position="16"/>
        <end position="135"/>
    </location>
</feature>
<evidence type="ECO:0000256" key="7">
    <source>
        <dbReference type="ARBA" id="ARBA00022840"/>
    </source>
</evidence>
<dbReference type="PROSITE" id="PS50929">
    <property type="entry name" value="ABC_TM1F"/>
    <property type="match status" value="1"/>
</dbReference>
<evidence type="ECO:0000313" key="14">
    <source>
        <dbReference type="EMBL" id="CAG7641916.1"/>
    </source>
</evidence>
<feature type="domain" description="ABC transmembrane type-1" evidence="12">
    <location>
        <begin position="169"/>
        <end position="448"/>
    </location>
</feature>
<dbReference type="PROSITE" id="PS50893">
    <property type="entry name" value="ABC_TRANSPORTER_2"/>
    <property type="match status" value="1"/>
</dbReference>
<dbReference type="AlphaFoldDB" id="A0A916NKG5"/>
<dbReference type="GO" id="GO:0005886">
    <property type="term" value="C:plasma membrane"/>
    <property type="evidence" value="ECO:0007669"/>
    <property type="project" value="UniProtKB-SubCell"/>
</dbReference>
<keyword evidence="7 14" id="KW-0067">ATP-binding</keyword>
<dbReference type="Pfam" id="PF00005">
    <property type="entry name" value="ABC_tran"/>
    <property type="match status" value="1"/>
</dbReference>
<dbReference type="InterPro" id="IPR003593">
    <property type="entry name" value="AAA+_ATPase"/>
</dbReference>
<dbReference type="InterPro" id="IPR017871">
    <property type="entry name" value="ABC_transporter-like_CS"/>
</dbReference>
<dbReference type="PROSITE" id="PS00211">
    <property type="entry name" value="ABC_TRANSPORTER_1"/>
    <property type="match status" value="1"/>
</dbReference>
<dbReference type="GO" id="GO:0016887">
    <property type="term" value="F:ATP hydrolysis activity"/>
    <property type="evidence" value="ECO:0007669"/>
    <property type="project" value="InterPro"/>
</dbReference>
<evidence type="ECO:0000256" key="1">
    <source>
        <dbReference type="ARBA" id="ARBA00004651"/>
    </source>
</evidence>
<dbReference type="PANTHER" id="PTHR24221:SF606">
    <property type="entry name" value="COLICIN V SECRETION-PROCESSING ATP-BINDING PROTEIN"/>
    <property type="match status" value="1"/>
</dbReference>
<dbReference type="GO" id="GO:0005524">
    <property type="term" value="F:ATP binding"/>
    <property type="evidence" value="ECO:0007669"/>
    <property type="project" value="UniProtKB-KW"/>
</dbReference>
<evidence type="ECO:0000256" key="10">
    <source>
        <dbReference type="SAM" id="Phobius"/>
    </source>
</evidence>
<gene>
    <name evidence="14" type="primary">lagD</name>
    <name evidence="14" type="ORF">PAESOLCIP111_04283</name>
</gene>
<evidence type="ECO:0000259" key="13">
    <source>
        <dbReference type="PROSITE" id="PS50990"/>
    </source>
</evidence>
<feature type="transmembrane region" description="Helical" evidence="10">
    <location>
        <begin position="304"/>
        <end position="323"/>
    </location>
</feature>
<dbReference type="GO" id="GO:0034040">
    <property type="term" value="F:ATPase-coupled lipid transmembrane transporter activity"/>
    <property type="evidence" value="ECO:0007669"/>
    <property type="project" value="TreeGrafter"/>
</dbReference>
<evidence type="ECO:0000256" key="3">
    <source>
        <dbReference type="ARBA" id="ARBA00022475"/>
    </source>
</evidence>
<keyword evidence="9 10" id="KW-0472">Membrane</keyword>
<dbReference type="InterPro" id="IPR039421">
    <property type="entry name" value="Type_1_exporter"/>
</dbReference>
<dbReference type="Proteomes" id="UP000693672">
    <property type="component" value="Unassembled WGS sequence"/>
</dbReference>
<dbReference type="Pfam" id="PF03412">
    <property type="entry name" value="Peptidase_C39"/>
    <property type="match status" value="1"/>
</dbReference>
<accession>A0A916NKG5</accession>
<keyword evidence="4 10" id="KW-0812">Transmembrane</keyword>
<evidence type="ECO:0000259" key="11">
    <source>
        <dbReference type="PROSITE" id="PS50893"/>
    </source>
</evidence>
<keyword evidence="14" id="KW-0378">Hydrolase</keyword>
<comment type="caution">
    <text evidence="14">The sequence shown here is derived from an EMBL/GenBank/DDBJ whole genome shotgun (WGS) entry which is preliminary data.</text>
</comment>
<keyword evidence="15" id="KW-1185">Reference proteome</keyword>
<dbReference type="RefSeq" id="WP_218094008.1">
    <property type="nucleotide sequence ID" value="NZ_CAJVAS010000022.1"/>
</dbReference>
<dbReference type="PANTHER" id="PTHR24221">
    <property type="entry name" value="ATP-BINDING CASSETTE SUB-FAMILY B"/>
    <property type="match status" value="1"/>
</dbReference>
<feature type="domain" description="ABC transporter" evidence="11">
    <location>
        <begin position="481"/>
        <end position="714"/>
    </location>
</feature>
<dbReference type="CDD" id="cd18779">
    <property type="entry name" value="ABC_6TM_T1SS_like"/>
    <property type="match status" value="1"/>
</dbReference>
<keyword evidence="8 10" id="KW-1133">Transmembrane helix</keyword>
<dbReference type="InterPro" id="IPR005074">
    <property type="entry name" value="Peptidase_C39"/>
</dbReference>
<dbReference type="PROSITE" id="PS50990">
    <property type="entry name" value="PEPTIDASE_C39"/>
    <property type="match status" value="1"/>
</dbReference>
<sequence>MAELFRRRRGIEVIRQMEVADCGAACLAMVLAYYGKCVPLDEVRQVTGGGRSGLDAHVLLQAARWFGLEGQGAAFDLDHLPHLQTGTILHWKFTHFIVFERCSRKGVWVIDPEWGRRLIPYNEFSQNFTGIGLILTPGANFQPTASASRLSPWRHVKQMVRFPGLLWKILVASLLIQLFSMGLPLLTGTLVDRILPRGDVQLLYYFGFGLLVMTLFHFLGSMVRSHLLLYLRTHADHRMTVQFLTHLVQLPYAAIQARSSGDLLARVNSNTKIRDMLTTGVLSGLLDGAAAGLFLVLLLMTNPLISGLAVSLGLLQGCLFLLFRHRYLVLNTQGLEAQAKSQGFLVQVLAGLETLKATGAEQRAVAQWTQLFVQEIHAALRKDQLGATMDALLTALRVGSPLFILFAGGMQVLNGSASLGAMLGQCALAGSYLASLAGLLSTVVQVQQIYGFLDRINDILDKPHEQEGERYTPVRPLQGQVVLDHVSFQYSPVSSPAVTDISITIEPGEFIAIVGPSGSGKSTLAALLAGLYEPSSGNIRYDGHDLQKLDLHWVRSQIGVVPQHPYLFGISIRDNLALADLEAAPERIKLAAELAHIHEDIMAMPMKYGTMLGEDGASLSGGQRQRLALARALVNDPVILMLDEATSALDTVTERRVQEALSKLECTKIMIAQRLSTIMEADRIFVMNGGRIVEHGKHQDLVRTGGVYAELVRAQRL</sequence>
<evidence type="ECO:0000256" key="2">
    <source>
        <dbReference type="ARBA" id="ARBA00022448"/>
    </source>
</evidence>
<dbReference type="SMART" id="SM00382">
    <property type="entry name" value="AAA"/>
    <property type="match status" value="1"/>
</dbReference>
<feature type="transmembrane region" description="Helical" evidence="10">
    <location>
        <begin position="165"/>
        <end position="183"/>
    </location>
</feature>
<protein>
    <submittedName>
        <fullName evidence="14">Lactococcin-G-processing and transport ATP-binding protein LagD</fullName>
        <ecNumber evidence="14">3.4.22.-</ecNumber>
    </submittedName>
</protein>
<keyword evidence="6" id="KW-0788">Thiol protease</keyword>
<dbReference type="FunFam" id="3.40.50.300:FF:000221">
    <property type="entry name" value="Multidrug ABC transporter ATP-binding protein"/>
    <property type="match status" value="1"/>
</dbReference>
<organism evidence="14 15">
    <name type="scientific">Paenibacillus solanacearum</name>
    <dbReference type="NCBI Taxonomy" id="2048548"/>
    <lineage>
        <taxon>Bacteria</taxon>
        <taxon>Bacillati</taxon>
        <taxon>Bacillota</taxon>
        <taxon>Bacilli</taxon>
        <taxon>Bacillales</taxon>
        <taxon>Paenibacillaceae</taxon>
        <taxon>Paenibacillus</taxon>
    </lineage>
</organism>
<comment type="subcellular location">
    <subcellularLocation>
        <location evidence="1">Cell membrane</location>
        <topology evidence="1">Multi-pass membrane protein</topology>
    </subcellularLocation>
</comment>
<dbReference type="GO" id="GO:0140359">
    <property type="term" value="F:ABC-type transporter activity"/>
    <property type="evidence" value="ECO:0007669"/>
    <property type="project" value="InterPro"/>
</dbReference>
<feature type="transmembrane region" description="Helical" evidence="10">
    <location>
        <begin position="203"/>
        <end position="223"/>
    </location>
</feature>
<evidence type="ECO:0000256" key="5">
    <source>
        <dbReference type="ARBA" id="ARBA00022741"/>
    </source>
</evidence>
<dbReference type="EC" id="3.4.22.-" evidence="14"/>